<dbReference type="Proteomes" id="UP000240010">
    <property type="component" value="Unassembled WGS sequence"/>
</dbReference>
<evidence type="ECO:0000256" key="1">
    <source>
        <dbReference type="ARBA" id="ARBA00022842"/>
    </source>
</evidence>
<keyword evidence="3" id="KW-0808">Transferase</keyword>
<dbReference type="GO" id="GO:0016779">
    <property type="term" value="F:nucleotidyltransferase activity"/>
    <property type="evidence" value="ECO:0007669"/>
    <property type="project" value="UniProtKB-KW"/>
</dbReference>
<organism evidence="3 4">
    <name type="scientific">Methylobacter tundripaludum</name>
    <dbReference type="NCBI Taxonomy" id="173365"/>
    <lineage>
        <taxon>Bacteria</taxon>
        <taxon>Pseudomonadati</taxon>
        <taxon>Pseudomonadota</taxon>
        <taxon>Gammaproteobacteria</taxon>
        <taxon>Methylococcales</taxon>
        <taxon>Methylococcaceae</taxon>
        <taxon>Methylobacter</taxon>
    </lineage>
</organism>
<dbReference type="Gene3D" id="3.90.550.10">
    <property type="entry name" value="Spore Coat Polysaccharide Biosynthesis Protein SpsA, Chain A"/>
    <property type="match status" value="1"/>
</dbReference>
<name>A0A2S6HF52_9GAMM</name>
<reference evidence="3 4" key="1">
    <citation type="submission" date="2018-02" db="EMBL/GenBank/DDBJ databases">
        <title>Subsurface microbial communities from deep shales in Ohio and West Virginia, USA.</title>
        <authorList>
            <person name="Wrighton K."/>
        </authorList>
    </citation>
    <scope>NUCLEOTIDE SEQUENCE [LARGE SCALE GENOMIC DNA]</scope>
    <source>
        <strain evidence="3 4">OWC-DMM</strain>
    </source>
</reference>
<dbReference type="PANTHER" id="PTHR43777">
    <property type="entry name" value="MOLYBDENUM COFACTOR CYTIDYLYLTRANSFERASE"/>
    <property type="match status" value="1"/>
</dbReference>
<dbReference type="PANTHER" id="PTHR43777:SF1">
    <property type="entry name" value="MOLYBDENUM COFACTOR CYTIDYLYLTRANSFERASE"/>
    <property type="match status" value="1"/>
</dbReference>
<dbReference type="InterPro" id="IPR029044">
    <property type="entry name" value="Nucleotide-diphossugar_trans"/>
</dbReference>
<dbReference type="EMBL" id="PTIZ01000004">
    <property type="protein sequence ID" value="PPK76108.1"/>
    <property type="molecule type" value="Genomic_DNA"/>
</dbReference>
<dbReference type="InterPro" id="IPR025877">
    <property type="entry name" value="MobA-like_NTP_Trfase"/>
</dbReference>
<dbReference type="SUPFAM" id="SSF53448">
    <property type="entry name" value="Nucleotide-diphospho-sugar transferases"/>
    <property type="match status" value="1"/>
</dbReference>
<dbReference type="AlphaFoldDB" id="A0A2S6HF52"/>
<evidence type="ECO:0000313" key="3">
    <source>
        <dbReference type="EMBL" id="PPK76108.1"/>
    </source>
</evidence>
<protein>
    <submittedName>
        <fullName evidence="3">Molybdenum cofactor cytidylyltransferase</fullName>
    </submittedName>
</protein>
<evidence type="ECO:0000313" key="4">
    <source>
        <dbReference type="Proteomes" id="UP000240010"/>
    </source>
</evidence>
<keyword evidence="3" id="KW-0548">Nucleotidyltransferase</keyword>
<keyword evidence="1" id="KW-0460">Magnesium</keyword>
<dbReference type="Pfam" id="PF12804">
    <property type="entry name" value="NTP_transf_3"/>
    <property type="match status" value="1"/>
</dbReference>
<evidence type="ECO:0000259" key="2">
    <source>
        <dbReference type="Pfam" id="PF12804"/>
    </source>
</evidence>
<proteinExistence type="predicted"/>
<dbReference type="RefSeq" id="WP_104428612.1">
    <property type="nucleotide sequence ID" value="NZ_PTIZ01000004.1"/>
</dbReference>
<accession>A0A2S6HF52</accession>
<sequence>MNAAIDNVYAIILAAGASSRMGNPKQLLEWRNRPLLEHAVVNARAILGERIIVVLGAHAESIQATVDLGGVSSIVNPGWQEGMASSIRAGVQALPESASAVLVLLCDQPLINAAHMQNLLNGWQTTPNRIVASQYHHSVGVPALFPSEFFEHLLTLKGDRGAKPVLMKFEGSLLKMPLPEAELDIDSAADFDHLTGHYSTDQ</sequence>
<comment type="caution">
    <text evidence="3">The sequence shown here is derived from an EMBL/GenBank/DDBJ whole genome shotgun (WGS) entry which is preliminary data.</text>
</comment>
<gene>
    <name evidence="3" type="ORF">B0F87_104200</name>
</gene>
<dbReference type="CDD" id="cd04182">
    <property type="entry name" value="GT_2_like_f"/>
    <property type="match status" value="1"/>
</dbReference>
<feature type="domain" description="MobA-like NTP transferase" evidence="2">
    <location>
        <begin position="10"/>
        <end position="167"/>
    </location>
</feature>